<feature type="region of interest" description="Disordered" evidence="2">
    <location>
        <begin position="244"/>
        <end position="308"/>
    </location>
</feature>
<dbReference type="AlphaFoldDB" id="A0AB34G6H5"/>
<comment type="similarity">
    <text evidence="1">Belongs to the CBF/MAK21 family.</text>
</comment>
<evidence type="ECO:0000256" key="2">
    <source>
        <dbReference type="SAM" id="MobiDB-lite"/>
    </source>
</evidence>
<evidence type="ECO:0000313" key="4">
    <source>
        <dbReference type="EMBL" id="KAJ6446156.1"/>
    </source>
</evidence>
<dbReference type="InterPro" id="IPR005612">
    <property type="entry name" value="CCAAT-binding_factor"/>
</dbReference>
<evidence type="ECO:0000313" key="5">
    <source>
        <dbReference type="Proteomes" id="UP001163105"/>
    </source>
</evidence>
<dbReference type="GO" id="GO:0042254">
    <property type="term" value="P:ribosome biogenesis"/>
    <property type="evidence" value="ECO:0007669"/>
    <property type="project" value="InterPro"/>
</dbReference>
<accession>A0AB34G6H5</accession>
<organism evidence="4 5">
    <name type="scientific">Purpureocillium lavendulum</name>
    <dbReference type="NCBI Taxonomy" id="1247861"/>
    <lineage>
        <taxon>Eukaryota</taxon>
        <taxon>Fungi</taxon>
        <taxon>Dikarya</taxon>
        <taxon>Ascomycota</taxon>
        <taxon>Pezizomycotina</taxon>
        <taxon>Sordariomycetes</taxon>
        <taxon>Hypocreomycetidae</taxon>
        <taxon>Hypocreales</taxon>
        <taxon>Ophiocordycipitaceae</taxon>
        <taxon>Purpureocillium</taxon>
    </lineage>
</organism>
<evidence type="ECO:0000259" key="3">
    <source>
        <dbReference type="Pfam" id="PF03914"/>
    </source>
</evidence>
<dbReference type="EMBL" id="JAQHRD010000001">
    <property type="protein sequence ID" value="KAJ6446156.1"/>
    <property type="molecule type" value="Genomic_DNA"/>
</dbReference>
<keyword evidence="5" id="KW-1185">Reference proteome</keyword>
<dbReference type="PANTHER" id="PTHR12455:SF0">
    <property type="entry name" value="NUCLEOLAR COMPLEX PROTEIN 4 HOMOLOG"/>
    <property type="match status" value="1"/>
</dbReference>
<dbReference type="GO" id="GO:0030692">
    <property type="term" value="C:Noc4p-Nop14p complex"/>
    <property type="evidence" value="ECO:0007669"/>
    <property type="project" value="TreeGrafter"/>
</dbReference>
<proteinExistence type="inferred from homology"/>
<name>A0AB34G6H5_9HYPO</name>
<feature type="compositionally biased region" description="Basic and acidic residues" evidence="2">
    <location>
        <begin position="244"/>
        <end position="260"/>
    </location>
</feature>
<dbReference type="InterPro" id="IPR027193">
    <property type="entry name" value="Noc4"/>
</dbReference>
<dbReference type="PANTHER" id="PTHR12455">
    <property type="entry name" value="NUCLEOLAR COMPLEX PROTEIN 4"/>
    <property type="match status" value="1"/>
</dbReference>
<dbReference type="GO" id="GO:0032040">
    <property type="term" value="C:small-subunit processome"/>
    <property type="evidence" value="ECO:0007669"/>
    <property type="project" value="TreeGrafter"/>
</dbReference>
<protein>
    <submittedName>
        <fullName evidence="4">Ribosome biogenesis protein Noc4</fullName>
    </submittedName>
</protein>
<dbReference type="Pfam" id="PF03914">
    <property type="entry name" value="CBF"/>
    <property type="match status" value="1"/>
</dbReference>
<sequence>MFASQRANSRAKGRQAKRTLNVGDALLQDLLQDLGVLELLLDLGDDGGSQLLLLTLLDLALVAHPRVKNGLGLGGQGGLLLELVGLGLELGGFLNRRSQSCGLFAQDRQFRQAYLGDLEEGLGDVDNAAHLLDVLNAGLDGLGVVGTSAVEDVLDLLVLALGPLLVSRATVLDDATPDGEQAEGDDRLLVHDVVLAADGVDGETGGAAEDGRLGEEAAAGEGIDDALGLLLGLLGGNIARVADGRRDRGDGAAGEGRSEKGSACGSREPDIVFAMAGGEGSKRKRASTADKPTKRRRSSSGSEDNEGPNAKILLMEQGILESRKNYNDITVLLSTAREDSDEAMLATVALCRIFVRLLAQGSLTFKKSLSEKEGVVVGWLRDQLSHYKTLLLSHVADEDLAVTALTLCMRVLKAEGEFLSNKEEYSFPTAFIGDIVTAVLSSTNEDVRTAYIEEFAEQYDDIRYFTFKSIKPAMEAIASSEEDSGVLFDRVHSLISALDGVPETSDELEDFYVPRPQKKSHALRSVVQHKKQGQEAWLALLGVVETKDQQKKVLDIISTTIAPWFIKPELLADFLTSCYNSGGSMSLLALSGVFYLIQERNLDYPSFYAKLYSLLDRNILHSKHRSRFFRLLDTFLASTHLPAAMVASFLKRLSRLSLNAPPSAIAFVVPWIYNQLKRHPTCTLMVHREIKDAELKKSIQETGFEDPFVAKESDPMETKAIESSLWELVHLQSHYHPNIATISKIVSEQFTKQSYNMEDFLDHSYATLLDAEIGKNVRKAPVVEFQIPKRVFLPQDDPSAAPDSLVVKLWDFGGAAEVA</sequence>
<dbReference type="Proteomes" id="UP001163105">
    <property type="component" value="Unassembled WGS sequence"/>
</dbReference>
<feature type="domain" description="CCAAT-binding factor" evidence="3">
    <location>
        <begin position="586"/>
        <end position="742"/>
    </location>
</feature>
<reference evidence="4" key="1">
    <citation type="submission" date="2023-01" db="EMBL/GenBank/DDBJ databases">
        <title>The growth and conidiation of Purpureocillium lavendulum are regulated by nitrogen source and histone H3K14 acetylation.</title>
        <authorList>
            <person name="Tang P."/>
            <person name="Han J."/>
            <person name="Zhang C."/>
            <person name="Tang P."/>
            <person name="Qi F."/>
            <person name="Zhang K."/>
            <person name="Liang L."/>
        </authorList>
    </citation>
    <scope>NUCLEOTIDE SEQUENCE</scope>
    <source>
        <strain evidence="4">YMF1.00683</strain>
    </source>
</reference>
<gene>
    <name evidence="4" type="primary">NOC4</name>
    <name evidence="4" type="ORF">O9K51_00927</name>
</gene>
<comment type="caution">
    <text evidence="4">The sequence shown here is derived from an EMBL/GenBank/DDBJ whole genome shotgun (WGS) entry which is preliminary data.</text>
</comment>
<evidence type="ECO:0000256" key="1">
    <source>
        <dbReference type="ARBA" id="ARBA00007797"/>
    </source>
</evidence>